<gene>
    <name evidence="7" type="ORF">Pla108_39690</name>
</gene>
<dbReference type="GO" id="GO:0006979">
    <property type="term" value="P:response to oxidative stress"/>
    <property type="evidence" value="ECO:0007669"/>
    <property type="project" value="InterPro"/>
</dbReference>
<evidence type="ECO:0000259" key="6">
    <source>
        <dbReference type="Pfam" id="PF07589"/>
    </source>
</evidence>
<evidence type="ECO:0000256" key="4">
    <source>
        <dbReference type="SAM" id="Phobius"/>
    </source>
</evidence>
<dbReference type="Pfam" id="PF07589">
    <property type="entry name" value="PEP-CTERM"/>
    <property type="match status" value="1"/>
</dbReference>
<dbReference type="GO" id="GO:0004601">
    <property type="term" value="F:peroxidase activity"/>
    <property type="evidence" value="ECO:0007669"/>
    <property type="project" value="UniProtKB-KW"/>
</dbReference>
<dbReference type="InterPro" id="IPR037120">
    <property type="entry name" value="Haem_peroxidase_sf_animal"/>
</dbReference>
<keyword evidence="7" id="KW-0575">Peroxidase</keyword>
<dbReference type="EMBL" id="SJPR01000008">
    <property type="protein sequence ID" value="TWT93475.1"/>
    <property type="molecule type" value="Genomic_DNA"/>
</dbReference>
<keyword evidence="4" id="KW-0472">Membrane</keyword>
<keyword evidence="4" id="KW-0812">Transmembrane</keyword>
<keyword evidence="4" id="KW-1133">Transmembrane helix</keyword>
<keyword evidence="3" id="KW-0325">Glycoprotein</keyword>
<reference evidence="7 8" key="1">
    <citation type="submission" date="2019-02" db="EMBL/GenBank/DDBJ databases">
        <title>Deep-cultivation of Planctomycetes and their phenomic and genomic characterization uncovers novel biology.</title>
        <authorList>
            <person name="Wiegand S."/>
            <person name="Jogler M."/>
            <person name="Boedeker C."/>
            <person name="Pinto D."/>
            <person name="Vollmers J."/>
            <person name="Rivas-Marin E."/>
            <person name="Kohn T."/>
            <person name="Peeters S.H."/>
            <person name="Heuer A."/>
            <person name="Rast P."/>
            <person name="Oberbeckmann S."/>
            <person name="Bunk B."/>
            <person name="Jeske O."/>
            <person name="Meyerdierks A."/>
            <person name="Storesund J.E."/>
            <person name="Kallscheuer N."/>
            <person name="Luecker S."/>
            <person name="Lage O.M."/>
            <person name="Pohl T."/>
            <person name="Merkel B.J."/>
            <person name="Hornburger P."/>
            <person name="Mueller R.-W."/>
            <person name="Bruemmer F."/>
            <person name="Labrenz M."/>
            <person name="Spormann A.M."/>
            <person name="Op Den Camp H."/>
            <person name="Overmann J."/>
            <person name="Amann R."/>
            <person name="Jetten M.S.M."/>
            <person name="Mascher T."/>
            <person name="Medema M.H."/>
            <person name="Devos D.P."/>
            <person name="Kaster A.-K."/>
            <person name="Ovreas L."/>
            <person name="Rohde M."/>
            <person name="Galperin M.Y."/>
            <person name="Jogler C."/>
        </authorList>
    </citation>
    <scope>NUCLEOTIDE SEQUENCE [LARGE SCALE GENOMIC DNA]</scope>
    <source>
        <strain evidence="7 8">Pla108</strain>
    </source>
</reference>
<evidence type="ECO:0000256" key="5">
    <source>
        <dbReference type="SAM" id="SignalP"/>
    </source>
</evidence>
<feature type="signal peptide" evidence="5">
    <location>
        <begin position="1"/>
        <end position="20"/>
    </location>
</feature>
<dbReference type="OrthoDB" id="9765610at2"/>
<protein>
    <submittedName>
        <fullName evidence="7">Peroxidase</fullName>
    </submittedName>
</protein>
<dbReference type="RefSeq" id="WP_146446643.1">
    <property type="nucleotide sequence ID" value="NZ_SJPR01000008.1"/>
</dbReference>
<dbReference type="InterPro" id="IPR019791">
    <property type="entry name" value="Haem_peroxidase_animal"/>
</dbReference>
<keyword evidence="5" id="KW-0732">Signal</keyword>
<sequence length="561" mass="59779" precursor="true">MTYSLRLLLLLAATGLPGLAALADYRAIDGTGNNLSNPTWGSAGAELLRTAPAAYPGDGTGSTMLGDADRGNPRTISNTLFAQSTPVASARGLSSGVWQWGQFLDHDITFTGTNSAESMMLYVPPADPYGMAMIPFTRSASHADGLGVRQQTNEITSWIDASMVYGSDATRATALRELSGGRMRTSGGGLQLPTNDMPGLGSLENDPGPLGTTDLFVAGDVRANEQTGLTSMHTLFVREHNRLAGQLAAANAGDASWDDERIYQTARRIVGAEVQAITYNEFLPALLGGLAPAANDYAYNSSIDATIATEFSTAFFRLGHSMLNEDLVLADDHGATVGSISLRDSFFNPQLIMDDPQTVDNALMGLMKQTANELDTKLIDGVRNFLFAPTGGMGTDLAALNIQRGRDHGLPDYNTLRGAFGLSPVASFGEITADAALAAQLESVYGGVDNIDPWVGALAEDHLYGASVGELLCAALVDQFSRLRDGDRYFYAGDDYLWSNDVASMIDFDTLTMTDVLAWNTAMAYEDMPPSFFMLLAVPEPTTIVMVGAALVGVARRRQRV</sequence>
<dbReference type="GO" id="GO:0020037">
    <property type="term" value="F:heme binding"/>
    <property type="evidence" value="ECO:0007669"/>
    <property type="project" value="InterPro"/>
</dbReference>
<dbReference type="PANTHER" id="PTHR11475">
    <property type="entry name" value="OXIDASE/PEROXIDASE"/>
    <property type="match status" value="1"/>
</dbReference>
<evidence type="ECO:0000313" key="7">
    <source>
        <dbReference type="EMBL" id="TWT93475.1"/>
    </source>
</evidence>
<keyword evidence="2" id="KW-0964">Secreted</keyword>
<accession>A0A5C6A244</accession>
<dbReference type="InterPro" id="IPR010255">
    <property type="entry name" value="Haem_peroxidase_sf"/>
</dbReference>
<keyword evidence="7" id="KW-0560">Oxidoreductase</keyword>
<dbReference type="Pfam" id="PF03098">
    <property type="entry name" value="An_peroxidase"/>
    <property type="match status" value="1"/>
</dbReference>
<keyword evidence="8" id="KW-1185">Reference proteome</keyword>
<comment type="caution">
    <text evidence="7">The sequence shown here is derived from an EMBL/GenBank/DDBJ whole genome shotgun (WGS) entry which is preliminary data.</text>
</comment>
<dbReference type="SUPFAM" id="SSF48113">
    <property type="entry name" value="Heme-dependent peroxidases"/>
    <property type="match status" value="1"/>
</dbReference>
<organism evidence="7 8">
    <name type="scientific">Botrimarina colliarenosi</name>
    <dbReference type="NCBI Taxonomy" id="2528001"/>
    <lineage>
        <taxon>Bacteria</taxon>
        <taxon>Pseudomonadati</taxon>
        <taxon>Planctomycetota</taxon>
        <taxon>Planctomycetia</taxon>
        <taxon>Pirellulales</taxon>
        <taxon>Lacipirellulaceae</taxon>
        <taxon>Botrimarina</taxon>
    </lineage>
</organism>
<dbReference type="Gene3D" id="1.10.640.10">
    <property type="entry name" value="Haem peroxidase domain superfamily, animal type"/>
    <property type="match status" value="1"/>
</dbReference>
<feature type="chain" id="PRO_5022822528" evidence="5">
    <location>
        <begin position="21"/>
        <end position="561"/>
    </location>
</feature>
<dbReference type="CDD" id="cd09822">
    <property type="entry name" value="peroxinectin_like_bacterial"/>
    <property type="match status" value="1"/>
</dbReference>
<dbReference type="PROSITE" id="PS50292">
    <property type="entry name" value="PEROXIDASE_3"/>
    <property type="match status" value="1"/>
</dbReference>
<dbReference type="AlphaFoldDB" id="A0A5C6A244"/>
<evidence type="ECO:0000256" key="3">
    <source>
        <dbReference type="ARBA" id="ARBA00023180"/>
    </source>
</evidence>
<dbReference type="GO" id="GO:0005576">
    <property type="term" value="C:extracellular region"/>
    <property type="evidence" value="ECO:0007669"/>
    <property type="project" value="UniProtKB-SubCell"/>
</dbReference>
<feature type="transmembrane region" description="Helical" evidence="4">
    <location>
        <begin position="532"/>
        <end position="555"/>
    </location>
</feature>
<dbReference type="InterPro" id="IPR013424">
    <property type="entry name" value="Ice-binding_C"/>
</dbReference>
<name>A0A5C6A244_9BACT</name>
<evidence type="ECO:0000256" key="1">
    <source>
        <dbReference type="ARBA" id="ARBA00004613"/>
    </source>
</evidence>
<dbReference type="PRINTS" id="PR00457">
    <property type="entry name" value="ANPEROXIDASE"/>
</dbReference>
<evidence type="ECO:0000313" key="8">
    <source>
        <dbReference type="Proteomes" id="UP000317421"/>
    </source>
</evidence>
<dbReference type="NCBIfam" id="TIGR02595">
    <property type="entry name" value="PEP_CTERM"/>
    <property type="match status" value="1"/>
</dbReference>
<dbReference type="Proteomes" id="UP000317421">
    <property type="component" value="Unassembled WGS sequence"/>
</dbReference>
<comment type="subcellular location">
    <subcellularLocation>
        <location evidence="1">Secreted</location>
    </subcellularLocation>
</comment>
<evidence type="ECO:0000256" key="2">
    <source>
        <dbReference type="ARBA" id="ARBA00022525"/>
    </source>
</evidence>
<feature type="domain" description="Ice-binding protein C-terminal" evidence="6">
    <location>
        <begin position="537"/>
        <end position="558"/>
    </location>
</feature>
<dbReference type="PANTHER" id="PTHR11475:SF4">
    <property type="entry name" value="CHORION PEROXIDASE"/>
    <property type="match status" value="1"/>
</dbReference>
<proteinExistence type="predicted"/>